<feature type="transmembrane region" description="Helical" evidence="2">
    <location>
        <begin position="153"/>
        <end position="172"/>
    </location>
</feature>
<evidence type="ECO:0000313" key="3">
    <source>
        <dbReference type="EMBL" id="ABS52211.1"/>
    </source>
</evidence>
<feature type="region of interest" description="Disordered" evidence="1">
    <location>
        <begin position="1"/>
        <end position="22"/>
    </location>
</feature>
<organism evidence="3 4">
    <name type="scientific">Campylobacter hominis (strain ATCC BAA-381 / DSM 21671 / CCUG 45161 / LMG 19568 / NCTC 13146 / CH001A)</name>
    <dbReference type="NCBI Taxonomy" id="360107"/>
    <lineage>
        <taxon>Bacteria</taxon>
        <taxon>Pseudomonadati</taxon>
        <taxon>Campylobacterota</taxon>
        <taxon>Epsilonproteobacteria</taxon>
        <taxon>Campylobacterales</taxon>
        <taxon>Campylobacteraceae</taxon>
        <taxon>Campylobacter</taxon>
    </lineage>
</organism>
<evidence type="ECO:0000256" key="2">
    <source>
        <dbReference type="SAM" id="Phobius"/>
    </source>
</evidence>
<gene>
    <name evidence="3" type="ordered locus">CHAB381_1539</name>
</gene>
<keyword evidence="4" id="KW-1185">Reference proteome</keyword>
<dbReference type="HOGENOM" id="CLU_1318954_0_0_7"/>
<feature type="transmembrane region" description="Helical" evidence="2">
    <location>
        <begin position="178"/>
        <end position="199"/>
    </location>
</feature>
<keyword evidence="2" id="KW-0812">Transmembrane</keyword>
<keyword evidence="2" id="KW-0472">Membrane</keyword>
<dbReference type="KEGG" id="cha:CHAB381_1539"/>
<feature type="transmembrane region" description="Helical" evidence="2">
    <location>
        <begin position="46"/>
        <end position="68"/>
    </location>
</feature>
<dbReference type="AlphaFoldDB" id="A7I3I0"/>
<dbReference type="RefSeq" id="WP_012109376.1">
    <property type="nucleotide sequence ID" value="NC_009714.1"/>
</dbReference>
<protein>
    <submittedName>
        <fullName evidence="3">Uncharacterized protein</fullName>
    </submittedName>
</protein>
<evidence type="ECO:0000313" key="4">
    <source>
        <dbReference type="Proteomes" id="UP000002407"/>
    </source>
</evidence>
<reference evidence="4" key="1">
    <citation type="submission" date="2007-07" db="EMBL/GenBank/DDBJ databases">
        <title>Complete genome sequence of Campylobacter hominis ATCC BAA-381, a commensal isolated from the human gastrointestinal tract.</title>
        <authorList>
            <person name="Fouts D.E."/>
            <person name="Mongodin E.F."/>
            <person name="Puiu D."/>
            <person name="Sebastian Y."/>
            <person name="Miller W.G."/>
            <person name="Mandrell R.E."/>
            <person name="Nelson K.E."/>
        </authorList>
    </citation>
    <scope>NUCLEOTIDE SEQUENCE [LARGE SCALE GENOMIC DNA]</scope>
    <source>
        <strain evidence="4">ATCC BAA-381 / LMG 19568 / NCTC 13146 / CH001A</strain>
    </source>
</reference>
<name>A7I3I0_CAMHC</name>
<evidence type="ECO:0000256" key="1">
    <source>
        <dbReference type="SAM" id="MobiDB-lite"/>
    </source>
</evidence>
<accession>A7I3I0</accession>
<dbReference type="Proteomes" id="UP000002407">
    <property type="component" value="Chromosome"/>
</dbReference>
<feature type="transmembrane region" description="Helical" evidence="2">
    <location>
        <begin position="114"/>
        <end position="137"/>
    </location>
</feature>
<proteinExistence type="predicted"/>
<feature type="transmembrane region" description="Helical" evidence="2">
    <location>
        <begin position="88"/>
        <end position="108"/>
    </location>
</feature>
<keyword evidence="2" id="KW-1133">Transmembrane helix</keyword>
<dbReference type="EMBL" id="CP000776">
    <property type="protein sequence ID" value="ABS52211.1"/>
    <property type="molecule type" value="Genomic_DNA"/>
</dbReference>
<sequence>MSEDLSWLNKNSQKAKSDSIDQQRNNANKNEIAQIRTLGYAHLVCFYLLSNIKLIGIIFIIVGTVCFYKALSRINNMASEQTNLMKNAYIYIFGTIAVFAVVFIILLLTQSETVINFISIAVVIFGIYMIFVWYGILRDLDYLTFQDRFKKSFWYAIYGILAFIIAGISYSITQQEIIAAIFFMVGTILVIYGLILQILGWKNIKEIK</sequence>